<evidence type="ECO:0000313" key="1">
    <source>
        <dbReference type="EMBL" id="KIO06396.1"/>
    </source>
</evidence>
<keyword evidence="2" id="KW-1185">Reference proteome</keyword>
<dbReference type="EMBL" id="KN831963">
    <property type="protein sequence ID" value="KIO06396.1"/>
    <property type="molecule type" value="Genomic_DNA"/>
</dbReference>
<organism evidence="1 2">
    <name type="scientific">Pisolithus tinctorius Marx 270</name>
    <dbReference type="NCBI Taxonomy" id="870435"/>
    <lineage>
        <taxon>Eukaryota</taxon>
        <taxon>Fungi</taxon>
        <taxon>Dikarya</taxon>
        <taxon>Basidiomycota</taxon>
        <taxon>Agaricomycotina</taxon>
        <taxon>Agaricomycetes</taxon>
        <taxon>Agaricomycetidae</taxon>
        <taxon>Boletales</taxon>
        <taxon>Sclerodermatineae</taxon>
        <taxon>Pisolithaceae</taxon>
        <taxon>Pisolithus</taxon>
    </lineage>
</organism>
<gene>
    <name evidence="1" type="ORF">M404DRAFT_481130</name>
</gene>
<proteinExistence type="predicted"/>
<reference evidence="2" key="2">
    <citation type="submission" date="2015-01" db="EMBL/GenBank/DDBJ databases">
        <title>Evolutionary Origins and Diversification of the Mycorrhizal Mutualists.</title>
        <authorList>
            <consortium name="DOE Joint Genome Institute"/>
            <consortium name="Mycorrhizal Genomics Consortium"/>
            <person name="Kohler A."/>
            <person name="Kuo A."/>
            <person name="Nagy L.G."/>
            <person name="Floudas D."/>
            <person name="Copeland A."/>
            <person name="Barry K.W."/>
            <person name="Cichocki N."/>
            <person name="Veneault-Fourrey C."/>
            <person name="LaButti K."/>
            <person name="Lindquist E.A."/>
            <person name="Lipzen A."/>
            <person name="Lundell T."/>
            <person name="Morin E."/>
            <person name="Murat C."/>
            <person name="Riley R."/>
            <person name="Ohm R."/>
            <person name="Sun H."/>
            <person name="Tunlid A."/>
            <person name="Henrissat B."/>
            <person name="Grigoriev I.V."/>
            <person name="Hibbett D.S."/>
            <person name="Martin F."/>
        </authorList>
    </citation>
    <scope>NUCLEOTIDE SEQUENCE [LARGE SCALE GENOMIC DNA]</scope>
    <source>
        <strain evidence="2">Marx 270</strain>
    </source>
</reference>
<evidence type="ECO:0000313" key="2">
    <source>
        <dbReference type="Proteomes" id="UP000054217"/>
    </source>
</evidence>
<dbReference type="InParanoid" id="A0A0C3PE16"/>
<dbReference type="HOGENOM" id="CLU_2400582_0_0_1"/>
<accession>A0A0C3PE16</accession>
<reference evidence="1 2" key="1">
    <citation type="submission" date="2014-04" db="EMBL/GenBank/DDBJ databases">
        <authorList>
            <consortium name="DOE Joint Genome Institute"/>
            <person name="Kuo A."/>
            <person name="Kohler A."/>
            <person name="Costa M.D."/>
            <person name="Nagy L.G."/>
            <person name="Floudas D."/>
            <person name="Copeland A."/>
            <person name="Barry K.W."/>
            <person name="Cichocki N."/>
            <person name="Veneault-Fourrey C."/>
            <person name="LaButti K."/>
            <person name="Lindquist E.A."/>
            <person name="Lipzen A."/>
            <person name="Lundell T."/>
            <person name="Morin E."/>
            <person name="Murat C."/>
            <person name="Sun H."/>
            <person name="Tunlid A."/>
            <person name="Henrissat B."/>
            <person name="Grigoriev I.V."/>
            <person name="Hibbett D.S."/>
            <person name="Martin F."/>
            <person name="Nordberg H.P."/>
            <person name="Cantor M.N."/>
            <person name="Hua S.X."/>
        </authorList>
    </citation>
    <scope>NUCLEOTIDE SEQUENCE [LARGE SCALE GENOMIC DNA]</scope>
    <source>
        <strain evidence="1 2">Marx 270</strain>
    </source>
</reference>
<dbReference type="Proteomes" id="UP000054217">
    <property type="component" value="Unassembled WGS sequence"/>
</dbReference>
<protein>
    <submittedName>
        <fullName evidence="1">Uncharacterized protein</fullName>
    </submittedName>
</protein>
<name>A0A0C3PE16_PISTI</name>
<dbReference type="AlphaFoldDB" id="A0A0C3PE16"/>
<sequence>MRTSLEPELQGGFLICFITNIYNGPLKNGWVDLTAYIYRYHATRTSGQYDMSRTACQSRHHFEEPLVSNEIFWADEGVPNGDLGIRCYPETSL</sequence>